<dbReference type="PANTHER" id="PTHR33164:SF99">
    <property type="entry name" value="MARR FAMILY REGULATORY PROTEIN"/>
    <property type="match status" value="1"/>
</dbReference>
<dbReference type="PRINTS" id="PR00598">
    <property type="entry name" value="HTHMARR"/>
</dbReference>
<dbReference type="Pfam" id="PF01047">
    <property type="entry name" value="MarR"/>
    <property type="match status" value="1"/>
</dbReference>
<sequence>MTRKPTLPPDALRPLTADEDAVVRALPSVLYALPRAIDAQMQREQQLSNTEYLSLMYLSEAPDRQLRMHELASAIEMSLSGTTRIVNRLESEGFIKRLRCERDGRSWHASLTDAGLARLEEAWPTNLDAIRRHFLDHLKELDLKKLAAALRNVAT</sequence>
<reference evidence="2 3" key="1">
    <citation type="submission" date="2019-07" db="EMBL/GenBank/DDBJ databases">
        <title>New species of Amycolatopsis and Streptomyces.</title>
        <authorList>
            <person name="Duangmal K."/>
            <person name="Teo W.F.A."/>
            <person name="Lipun K."/>
        </authorList>
    </citation>
    <scope>NUCLEOTIDE SEQUENCE [LARGE SCALE GENOMIC DNA]</scope>
    <source>
        <strain evidence="2 3">NBRC 109810</strain>
    </source>
</reference>
<accession>A0A5N8VDP2</accession>
<dbReference type="RefSeq" id="WP_152889720.1">
    <property type="nucleotide sequence ID" value="NZ_VJZD01000073.1"/>
</dbReference>
<name>A0A5N8VDP2_9ACTN</name>
<dbReference type="InterPro" id="IPR039422">
    <property type="entry name" value="MarR/SlyA-like"/>
</dbReference>
<organism evidence="2 3">
    <name type="scientific">Streptomyces adustus</name>
    <dbReference type="NCBI Taxonomy" id="1609272"/>
    <lineage>
        <taxon>Bacteria</taxon>
        <taxon>Bacillati</taxon>
        <taxon>Actinomycetota</taxon>
        <taxon>Actinomycetes</taxon>
        <taxon>Kitasatosporales</taxon>
        <taxon>Streptomycetaceae</taxon>
        <taxon>Streptomyces</taxon>
    </lineage>
</organism>
<dbReference type="EMBL" id="VJZD01000073">
    <property type="protein sequence ID" value="MPY33377.1"/>
    <property type="molecule type" value="Genomic_DNA"/>
</dbReference>
<evidence type="ECO:0000259" key="1">
    <source>
        <dbReference type="PROSITE" id="PS50995"/>
    </source>
</evidence>
<gene>
    <name evidence="2" type="ORF">FNH09_19545</name>
</gene>
<protein>
    <submittedName>
        <fullName evidence="2">MarR family transcriptional regulator</fullName>
    </submittedName>
</protein>
<dbReference type="SMART" id="SM00347">
    <property type="entry name" value="HTH_MARR"/>
    <property type="match status" value="1"/>
</dbReference>
<dbReference type="InterPro" id="IPR036390">
    <property type="entry name" value="WH_DNA-bd_sf"/>
</dbReference>
<dbReference type="InterPro" id="IPR000835">
    <property type="entry name" value="HTH_MarR-typ"/>
</dbReference>
<evidence type="ECO:0000313" key="3">
    <source>
        <dbReference type="Proteomes" id="UP000325849"/>
    </source>
</evidence>
<dbReference type="GO" id="GO:0003700">
    <property type="term" value="F:DNA-binding transcription factor activity"/>
    <property type="evidence" value="ECO:0007669"/>
    <property type="project" value="InterPro"/>
</dbReference>
<dbReference type="GO" id="GO:0006950">
    <property type="term" value="P:response to stress"/>
    <property type="evidence" value="ECO:0007669"/>
    <property type="project" value="TreeGrafter"/>
</dbReference>
<dbReference type="InterPro" id="IPR036388">
    <property type="entry name" value="WH-like_DNA-bd_sf"/>
</dbReference>
<keyword evidence="3" id="KW-1185">Reference proteome</keyword>
<dbReference type="Proteomes" id="UP000325849">
    <property type="component" value="Unassembled WGS sequence"/>
</dbReference>
<evidence type="ECO:0000313" key="2">
    <source>
        <dbReference type="EMBL" id="MPY33377.1"/>
    </source>
</evidence>
<dbReference type="AlphaFoldDB" id="A0A5N8VDP2"/>
<dbReference type="PANTHER" id="PTHR33164">
    <property type="entry name" value="TRANSCRIPTIONAL REGULATOR, MARR FAMILY"/>
    <property type="match status" value="1"/>
</dbReference>
<comment type="caution">
    <text evidence="2">The sequence shown here is derived from an EMBL/GenBank/DDBJ whole genome shotgun (WGS) entry which is preliminary data.</text>
</comment>
<dbReference type="OrthoDB" id="5432081at2"/>
<feature type="domain" description="HTH marR-type" evidence="1">
    <location>
        <begin position="19"/>
        <end position="155"/>
    </location>
</feature>
<dbReference type="SUPFAM" id="SSF46785">
    <property type="entry name" value="Winged helix' DNA-binding domain"/>
    <property type="match status" value="1"/>
</dbReference>
<proteinExistence type="predicted"/>
<dbReference type="Gene3D" id="1.10.10.10">
    <property type="entry name" value="Winged helix-like DNA-binding domain superfamily/Winged helix DNA-binding domain"/>
    <property type="match status" value="1"/>
</dbReference>
<dbReference type="PROSITE" id="PS50995">
    <property type="entry name" value="HTH_MARR_2"/>
    <property type="match status" value="1"/>
</dbReference>